<keyword evidence="1" id="KW-0472">Membrane</keyword>
<accession>A0A016VQC1</accession>
<keyword evidence="1" id="KW-1133">Transmembrane helix</keyword>
<evidence type="ECO:0008006" key="4">
    <source>
        <dbReference type="Google" id="ProtNLM"/>
    </source>
</evidence>
<organism evidence="2 3">
    <name type="scientific">Ancylostoma ceylanicum</name>
    <dbReference type="NCBI Taxonomy" id="53326"/>
    <lineage>
        <taxon>Eukaryota</taxon>
        <taxon>Metazoa</taxon>
        <taxon>Ecdysozoa</taxon>
        <taxon>Nematoda</taxon>
        <taxon>Chromadorea</taxon>
        <taxon>Rhabditida</taxon>
        <taxon>Rhabditina</taxon>
        <taxon>Rhabditomorpha</taxon>
        <taxon>Strongyloidea</taxon>
        <taxon>Ancylostomatidae</taxon>
        <taxon>Ancylostomatinae</taxon>
        <taxon>Ancylostoma</taxon>
    </lineage>
</organism>
<comment type="caution">
    <text evidence="2">The sequence shown here is derived from an EMBL/GenBank/DDBJ whole genome shotgun (WGS) entry which is preliminary data.</text>
</comment>
<dbReference type="EMBL" id="JARK01001341">
    <property type="protein sequence ID" value="EYC29784.1"/>
    <property type="molecule type" value="Genomic_DNA"/>
</dbReference>
<evidence type="ECO:0000313" key="2">
    <source>
        <dbReference type="EMBL" id="EYC29784.1"/>
    </source>
</evidence>
<gene>
    <name evidence="2" type="primary">Acey_s0005.g2263</name>
    <name evidence="2" type="ORF">Y032_0005g2263</name>
</gene>
<dbReference type="AlphaFoldDB" id="A0A016VQC1"/>
<evidence type="ECO:0000256" key="1">
    <source>
        <dbReference type="SAM" id="Phobius"/>
    </source>
</evidence>
<evidence type="ECO:0000313" key="3">
    <source>
        <dbReference type="Proteomes" id="UP000024635"/>
    </source>
</evidence>
<keyword evidence="3" id="KW-1185">Reference proteome</keyword>
<reference evidence="3" key="1">
    <citation type="journal article" date="2015" name="Nat. Genet.">
        <title>The genome and transcriptome of the zoonotic hookworm Ancylostoma ceylanicum identify infection-specific gene families.</title>
        <authorList>
            <person name="Schwarz E.M."/>
            <person name="Hu Y."/>
            <person name="Antoshechkin I."/>
            <person name="Miller M.M."/>
            <person name="Sternberg P.W."/>
            <person name="Aroian R.V."/>
        </authorList>
    </citation>
    <scope>NUCLEOTIDE SEQUENCE</scope>
    <source>
        <strain evidence="3">HY135</strain>
    </source>
</reference>
<name>A0A016VQC1_9BILA</name>
<feature type="transmembrane region" description="Helical" evidence="1">
    <location>
        <begin position="70"/>
        <end position="97"/>
    </location>
</feature>
<sequence>MFAFRHSHAVFTVSISFPLMVRAALPLLSILTRFREMTYAAQALPPVLYGSIELVCAASRIRTTKKKGHLSLFLFPFFRVSIRFCFSFCGSMLLFVFSVQFRLFPAVSCCPCAVLVAKRLLRRRRWSALRSSFRHIQNGFPELSVDAEGVQCSTALVPHFVGWILRSGSQSVTHLCNICYFGCLLLL</sequence>
<dbReference type="Proteomes" id="UP000024635">
    <property type="component" value="Unassembled WGS sequence"/>
</dbReference>
<proteinExistence type="predicted"/>
<protein>
    <recommendedName>
        <fullName evidence="4">Transmembrane protein</fullName>
    </recommendedName>
</protein>
<keyword evidence="1" id="KW-0812">Transmembrane</keyword>
<feature type="transmembrane region" description="Helical" evidence="1">
    <location>
        <begin position="103"/>
        <end position="121"/>
    </location>
</feature>